<dbReference type="Proteomes" id="UP001282284">
    <property type="component" value="Unassembled WGS sequence"/>
</dbReference>
<evidence type="ECO:0000313" key="17">
    <source>
        <dbReference type="Proteomes" id="UP001282284"/>
    </source>
</evidence>
<dbReference type="InterPro" id="IPR003660">
    <property type="entry name" value="HAMP_dom"/>
</dbReference>
<dbReference type="Gene3D" id="3.30.450.20">
    <property type="entry name" value="PAS domain"/>
    <property type="match status" value="1"/>
</dbReference>
<dbReference type="InterPro" id="IPR035965">
    <property type="entry name" value="PAS-like_dom_sf"/>
</dbReference>
<comment type="caution">
    <text evidence="16">The sequence shown here is derived from an EMBL/GenBank/DDBJ whole genome shotgun (WGS) entry which is preliminary data.</text>
</comment>
<evidence type="ECO:0000256" key="4">
    <source>
        <dbReference type="ARBA" id="ARBA00022475"/>
    </source>
</evidence>
<organism evidence="16 17">
    <name type="scientific">Sporosarcina saromensis</name>
    <dbReference type="NCBI Taxonomy" id="359365"/>
    <lineage>
        <taxon>Bacteria</taxon>
        <taxon>Bacillati</taxon>
        <taxon>Bacillota</taxon>
        <taxon>Bacilli</taxon>
        <taxon>Bacillales</taxon>
        <taxon>Caryophanaceae</taxon>
        <taxon>Sporosarcina</taxon>
    </lineage>
</organism>
<evidence type="ECO:0000256" key="12">
    <source>
        <dbReference type="SAM" id="Phobius"/>
    </source>
</evidence>
<keyword evidence="8" id="KW-0418">Kinase</keyword>
<dbReference type="EMBL" id="JAUBDI010000004">
    <property type="protein sequence ID" value="MDW0112888.1"/>
    <property type="molecule type" value="Genomic_DNA"/>
</dbReference>
<dbReference type="InterPro" id="IPR003594">
    <property type="entry name" value="HATPase_dom"/>
</dbReference>
<dbReference type="Gene3D" id="3.30.565.10">
    <property type="entry name" value="Histidine kinase-like ATPase, C-terminal domain"/>
    <property type="match status" value="1"/>
</dbReference>
<evidence type="ECO:0000256" key="10">
    <source>
        <dbReference type="ARBA" id="ARBA00023012"/>
    </source>
</evidence>
<dbReference type="SUPFAM" id="SSF55874">
    <property type="entry name" value="ATPase domain of HSP90 chaperone/DNA topoisomerase II/histidine kinase"/>
    <property type="match status" value="1"/>
</dbReference>
<dbReference type="CDD" id="cd00075">
    <property type="entry name" value="HATPase"/>
    <property type="match status" value="1"/>
</dbReference>
<dbReference type="InterPro" id="IPR005467">
    <property type="entry name" value="His_kinase_dom"/>
</dbReference>
<dbReference type="SMART" id="SM00388">
    <property type="entry name" value="HisKA"/>
    <property type="match status" value="1"/>
</dbReference>
<keyword evidence="17" id="KW-1185">Reference proteome</keyword>
<keyword evidence="4" id="KW-1003">Cell membrane</keyword>
<evidence type="ECO:0000256" key="5">
    <source>
        <dbReference type="ARBA" id="ARBA00022553"/>
    </source>
</evidence>
<proteinExistence type="predicted"/>
<evidence type="ECO:0000256" key="7">
    <source>
        <dbReference type="ARBA" id="ARBA00022741"/>
    </source>
</evidence>
<dbReference type="EC" id="2.7.13.3" evidence="3"/>
<dbReference type="PANTHER" id="PTHR45453">
    <property type="entry name" value="PHOSPHATE REGULON SENSOR PROTEIN PHOR"/>
    <property type="match status" value="1"/>
</dbReference>
<evidence type="ECO:0000313" key="16">
    <source>
        <dbReference type="EMBL" id="MDW0112888.1"/>
    </source>
</evidence>
<evidence type="ECO:0000259" key="15">
    <source>
        <dbReference type="PROSITE" id="PS50885"/>
    </source>
</evidence>
<keyword evidence="12" id="KW-1133">Transmembrane helix</keyword>
<keyword evidence="12" id="KW-0812">Transmembrane</keyword>
<dbReference type="GO" id="GO:0005524">
    <property type="term" value="F:ATP binding"/>
    <property type="evidence" value="ECO:0007669"/>
    <property type="project" value="UniProtKB-KW"/>
</dbReference>
<feature type="domain" description="PAS" evidence="14">
    <location>
        <begin position="127"/>
        <end position="199"/>
    </location>
</feature>
<keyword evidence="6" id="KW-0808">Transferase</keyword>
<dbReference type="PRINTS" id="PR00344">
    <property type="entry name" value="BCTRLSENSOR"/>
</dbReference>
<keyword evidence="9 16" id="KW-0067">ATP-binding</keyword>
<evidence type="ECO:0000259" key="13">
    <source>
        <dbReference type="PROSITE" id="PS50109"/>
    </source>
</evidence>
<evidence type="ECO:0000256" key="11">
    <source>
        <dbReference type="ARBA" id="ARBA00023136"/>
    </source>
</evidence>
<dbReference type="SUPFAM" id="SSF47384">
    <property type="entry name" value="Homodimeric domain of signal transducing histidine kinase"/>
    <property type="match status" value="1"/>
</dbReference>
<feature type="transmembrane region" description="Helical" evidence="12">
    <location>
        <begin position="12"/>
        <end position="34"/>
    </location>
</feature>
<dbReference type="NCBIfam" id="TIGR00229">
    <property type="entry name" value="sensory_box"/>
    <property type="match status" value="1"/>
</dbReference>
<dbReference type="Gene3D" id="1.10.287.130">
    <property type="match status" value="1"/>
</dbReference>
<dbReference type="InterPro" id="IPR003661">
    <property type="entry name" value="HisK_dim/P_dom"/>
</dbReference>
<evidence type="ECO:0000259" key="14">
    <source>
        <dbReference type="PROSITE" id="PS50112"/>
    </source>
</evidence>
<dbReference type="Gene3D" id="6.10.340.10">
    <property type="match status" value="1"/>
</dbReference>
<feature type="transmembrane region" description="Helical" evidence="12">
    <location>
        <begin position="46"/>
        <end position="66"/>
    </location>
</feature>
<dbReference type="InterPro" id="IPR036890">
    <property type="entry name" value="HATPase_C_sf"/>
</dbReference>
<dbReference type="InterPro" id="IPR036097">
    <property type="entry name" value="HisK_dim/P_sf"/>
</dbReference>
<dbReference type="CDD" id="cd06225">
    <property type="entry name" value="HAMP"/>
    <property type="match status" value="1"/>
</dbReference>
<comment type="catalytic activity">
    <reaction evidence="1">
        <text>ATP + protein L-histidine = ADP + protein N-phospho-L-histidine.</text>
        <dbReference type="EC" id="2.7.13.3"/>
    </reaction>
</comment>
<gene>
    <name evidence="16" type="ORF">QT711_06795</name>
</gene>
<dbReference type="SUPFAM" id="SSF55785">
    <property type="entry name" value="PYP-like sensor domain (PAS domain)"/>
    <property type="match status" value="1"/>
</dbReference>
<protein>
    <recommendedName>
        <fullName evidence="3">histidine kinase</fullName>
        <ecNumber evidence="3">2.7.13.3</ecNumber>
    </recommendedName>
</protein>
<dbReference type="PROSITE" id="PS50112">
    <property type="entry name" value="PAS"/>
    <property type="match status" value="1"/>
</dbReference>
<evidence type="ECO:0000256" key="6">
    <source>
        <dbReference type="ARBA" id="ARBA00022679"/>
    </source>
</evidence>
<dbReference type="RefSeq" id="WP_317942854.1">
    <property type="nucleotide sequence ID" value="NZ_JAUBDI010000004.1"/>
</dbReference>
<evidence type="ECO:0000256" key="9">
    <source>
        <dbReference type="ARBA" id="ARBA00022840"/>
    </source>
</evidence>
<name>A0ABU4G7C2_9BACL</name>
<accession>A0ABU4G7C2</accession>
<dbReference type="SMART" id="SM00387">
    <property type="entry name" value="HATPase_c"/>
    <property type="match status" value="1"/>
</dbReference>
<keyword evidence="10" id="KW-0902">Two-component regulatory system</keyword>
<feature type="domain" description="HAMP" evidence="15">
    <location>
        <begin position="70"/>
        <end position="122"/>
    </location>
</feature>
<keyword evidence="5" id="KW-0597">Phosphoprotein</keyword>
<comment type="subcellular location">
    <subcellularLocation>
        <location evidence="2">Cell membrane</location>
        <topology evidence="2">Multi-pass membrane protein</topology>
    </subcellularLocation>
</comment>
<sequence length="467" mass="52700">MSSLHSRLSVAFAVMLFILLAGLGIVLGQFFQLIDHEITKEVEIKYWYFLLFFLLISYLITLFIGIRVIRQYTKPIDHVKRTAQLIAKGDYLARAPIDKNGGQDELALAVNQIARNLQETSILRAMEKERLKTLVESMGSGLLMFGREGSVNLLNGAFEETFGVTREQLIGKTYMEIGLPTDFERIIEDVFLTEQVQERQIRHRQSFLSVYGAPVIGRHGNWLGIIVVLHDITEIIRLEEIRKDFVANVSHELRTPITSIKGFIETLLDGAMKEPVLLKDFLEIIQKESERLHVLVNDLLELSGIEREGFQLNKRQVSLQEIVKDAKKITSGLAERKNMRIIDETAAITVMADADRLIQVMVNLLTNAINYSKEGTTITIAALENAHEVILSVTDEGMGIEAKELPRLFERFYRVDRARSRESGGTGLGLAIVKHLIEAHGGKVAVESEIGKGTTFTIYIPKRTKEL</sequence>
<evidence type="ECO:0000256" key="8">
    <source>
        <dbReference type="ARBA" id="ARBA00022777"/>
    </source>
</evidence>
<evidence type="ECO:0000256" key="2">
    <source>
        <dbReference type="ARBA" id="ARBA00004651"/>
    </source>
</evidence>
<dbReference type="SMART" id="SM00091">
    <property type="entry name" value="PAS"/>
    <property type="match status" value="1"/>
</dbReference>
<dbReference type="InterPro" id="IPR013767">
    <property type="entry name" value="PAS_fold"/>
</dbReference>
<dbReference type="Pfam" id="PF00989">
    <property type="entry name" value="PAS"/>
    <property type="match status" value="1"/>
</dbReference>
<dbReference type="Pfam" id="PF02518">
    <property type="entry name" value="HATPase_c"/>
    <property type="match status" value="1"/>
</dbReference>
<dbReference type="PROSITE" id="PS50885">
    <property type="entry name" value="HAMP"/>
    <property type="match status" value="1"/>
</dbReference>
<dbReference type="CDD" id="cd00082">
    <property type="entry name" value="HisKA"/>
    <property type="match status" value="1"/>
</dbReference>
<dbReference type="CDD" id="cd00130">
    <property type="entry name" value="PAS"/>
    <property type="match status" value="1"/>
</dbReference>
<dbReference type="PROSITE" id="PS50109">
    <property type="entry name" value="HIS_KIN"/>
    <property type="match status" value="1"/>
</dbReference>
<dbReference type="PANTHER" id="PTHR45453:SF1">
    <property type="entry name" value="PHOSPHATE REGULON SENSOR PROTEIN PHOR"/>
    <property type="match status" value="1"/>
</dbReference>
<evidence type="ECO:0000256" key="3">
    <source>
        <dbReference type="ARBA" id="ARBA00012438"/>
    </source>
</evidence>
<dbReference type="InterPro" id="IPR000014">
    <property type="entry name" value="PAS"/>
</dbReference>
<keyword evidence="7" id="KW-0547">Nucleotide-binding</keyword>
<evidence type="ECO:0000256" key="1">
    <source>
        <dbReference type="ARBA" id="ARBA00000085"/>
    </source>
</evidence>
<feature type="domain" description="Histidine kinase" evidence="13">
    <location>
        <begin position="248"/>
        <end position="464"/>
    </location>
</feature>
<dbReference type="InterPro" id="IPR050351">
    <property type="entry name" value="BphY/WalK/GraS-like"/>
</dbReference>
<keyword evidence="11 12" id="KW-0472">Membrane</keyword>
<reference evidence="16 17" key="1">
    <citation type="submission" date="2023-06" db="EMBL/GenBank/DDBJ databases">
        <title>Sporosarcina sp. nov., isolated from Korean traditional fermented seafood 'Jeotgal'.</title>
        <authorList>
            <person name="Yang A.I."/>
            <person name="Shin N.-R."/>
        </authorList>
    </citation>
    <scope>NUCLEOTIDE SEQUENCE [LARGE SCALE GENOMIC DNA]</scope>
    <source>
        <strain evidence="16 17">KCTC13119</strain>
    </source>
</reference>
<dbReference type="Pfam" id="PF00512">
    <property type="entry name" value="HisKA"/>
    <property type="match status" value="1"/>
</dbReference>
<dbReference type="InterPro" id="IPR004358">
    <property type="entry name" value="Sig_transdc_His_kin-like_C"/>
</dbReference>
<dbReference type="NCBIfam" id="NF046044">
    <property type="entry name" value="PnpS"/>
    <property type="match status" value="1"/>
</dbReference>